<evidence type="ECO:0000313" key="4">
    <source>
        <dbReference type="Proteomes" id="UP000076078"/>
    </source>
</evidence>
<comment type="caution">
    <text evidence="3">The sequence shown here is derived from an EMBL/GenBank/DDBJ whole genome shotgun (WGS) entry which is preliminary data.</text>
</comment>
<feature type="signal peptide" evidence="2">
    <location>
        <begin position="1"/>
        <end position="24"/>
    </location>
</feature>
<dbReference type="PANTHER" id="PTHR35035:SF4">
    <property type="entry name" value="TRANSMEMBRANE PROTEIN"/>
    <property type="match status" value="1"/>
</dbReference>
<dbReference type="OMA" id="FTHILIL"/>
<keyword evidence="1" id="KW-1133">Transmembrane helix</keyword>
<dbReference type="Proteomes" id="UP000076078">
    <property type="component" value="Unassembled WGS sequence"/>
</dbReference>
<name>A0A151Z5Q8_TIELA</name>
<proteinExistence type="predicted"/>
<keyword evidence="1" id="KW-0812">Transmembrane</keyword>
<evidence type="ECO:0000256" key="2">
    <source>
        <dbReference type="SAM" id="SignalP"/>
    </source>
</evidence>
<protein>
    <submittedName>
        <fullName evidence="3">Uncharacterized protein</fullName>
    </submittedName>
</protein>
<dbReference type="AlphaFoldDB" id="A0A151Z5Q8"/>
<keyword evidence="1" id="KW-0472">Membrane</keyword>
<reference evidence="3 4" key="1">
    <citation type="submission" date="2015-12" db="EMBL/GenBank/DDBJ databases">
        <title>Dictyostelia acquired genes for synthesis and detection of signals that induce cell-type specialization by lateral gene transfer from prokaryotes.</title>
        <authorList>
            <person name="Gloeckner G."/>
            <person name="Schaap P."/>
        </authorList>
    </citation>
    <scope>NUCLEOTIDE SEQUENCE [LARGE SCALE GENOMIC DNA]</scope>
    <source>
        <strain evidence="3 4">TK</strain>
    </source>
</reference>
<keyword evidence="4" id="KW-1185">Reference proteome</keyword>
<keyword evidence="2" id="KW-0732">Signal</keyword>
<evidence type="ECO:0000313" key="3">
    <source>
        <dbReference type="EMBL" id="KYQ89292.1"/>
    </source>
</evidence>
<evidence type="ECO:0000256" key="1">
    <source>
        <dbReference type="SAM" id="Phobius"/>
    </source>
</evidence>
<dbReference type="InterPro" id="IPR053370">
    <property type="entry name" value="QS_Complex_Regulator"/>
</dbReference>
<accession>A0A151Z5Q8</accession>
<sequence>MEFKGSMLTKLIYIFIIFNLVVNCQNDGSSKTISQCGELSDIIKSLGDVINKTLSLLKIIPDSTTSNSFASNESCVVRNSKRYSLDIDELLLGETSSSSPRFFEIKNMLNVTGNLIVGGKSNVDLTCSSGILCLNSGKKLQITGKLNNKDKSTIRAENLITLDKGSQFQVDKDISIDSPLLQNNGGLLNLDAPTSVSGNIEVLNNGLLNLNAILQLKNLTSKNGNLTLLSNSNISSKSSNFNMDNSNLNIEMGNININSIILNQNSKIQSLNGNIKLNLFSNIFNNNNNGINLIGNKLDFRSMNSNGLVTIENSDYLTDDGDSIALEVGSRLNLNTVNFQVTNQLFQNEDLINLQDGIFNLKSKLIHSKGTSKIVGKKNQFHMNGDLFTVDNQSEFDFQNSLISIESGDFQVNDNSNLNFEDKSDFTCSCKLKMNKQTNFNLKNSKYQHKSYPMELYEDSKFTTDSSSTVFENSIDLFGNSIINLSSLSNTLLTGGANTRLLLNNNSTLNIDNNSSVVMDNDTTLNITDTSSINIQKNSNIQFKNSLVEKGKNSQFTISDGSKVHVQGNSGITLDGETLMSSSSLVIDDTSNFNVLGLLNLDNSDALLKSSSRMIVNSGGIINLQGTSKFLNQNEFYSLGGMELGENSKFENQGKMVTIGSAVPEPSNKIKSQSGNVVNSGQWEFNNHQDVLFKSLENQGEIKVKKSQITVDQLLLSTGSTLELQDSVINQLGDDSVVSLSNGGQLSGSGTVNSNVTCGNSTLGNMNSISNLNITGNAETSNETSIDINIQNDSEYSTISIEKNLYIQNGGVLNVYFQNTSTMSNNNNYTFIRYATTTNQNTFSKVVIHYYDTETSSVKSIQDPCKYKLKHSTTSLSLLVSSQSCQISSSGDDSISETFSNKKSYMKLALCVVGGVVGFAIIASIIIWKKRIIGNYLMIKRENILVRINSRNSM</sequence>
<feature type="transmembrane region" description="Helical" evidence="1">
    <location>
        <begin position="905"/>
        <end position="928"/>
    </location>
</feature>
<gene>
    <name evidence="3" type="ORF">DLAC_09952</name>
</gene>
<dbReference type="InParanoid" id="A0A151Z5Q8"/>
<feature type="chain" id="PRO_5007592900" evidence="2">
    <location>
        <begin position="25"/>
        <end position="954"/>
    </location>
</feature>
<dbReference type="PANTHER" id="PTHR35035">
    <property type="entry name" value="DISCOIDIN-INDUCING COMPLEX SUBUNIT B"/>
    <property type="match status" value="1"/>
</dbReference>
<dbReference type="EMBL" id="LODT01000041">
    <property type="protein sequence ID" value="KYQ89292.1"/>
    <property type="molecule type" value="Genomic_DNA"/>
</dbReference>
<organism evidence="3 4">
    <name type="scientific">Tieghemostelium lacteum</name>
    <name type="common">Slime mold</name>
    <name type="synonym">Dictyostelium lacteum</name>
    <dbReference type="NCBI Taxonomy" id="361077"/>
    <lineage>
        <taxon>Eukaryota</taxon>
        <taxon>Amoebozoa</taxon>
        <taxon>Evosea</taxon>
        <taxon>Eumycetozoa</taxon>
        <taxon>Dictyostelia</taxon>
        <taxon>Dictyosteliales</taxon>
        <taxon>Raperosteliaceae</taxon>
        <taxon>Tieghemostelium</taxon>
    </lineage>
</organism>